<sequence>MSATPSFSVREIVEEQMARTKQSTKSQIESFIEKSESTITPFGHQIAALKLRVEELNHLCDNRRTIVTALHFLIAPIRALPVELLAQIFSWAIRRNSSIRDAARLPQVCLEWRQIAFTTPRLWIGPISVRISWRVGSDSEPKQQLHAEGLPVEIWIARSAFGYRRSDAAR</sequence>
<reference evidence="2 3" key="1">
    <citation type="journal article" date="2024" name="J Genomics">
        <title>Draft genome sequencing and assembly of Favolaschia claudopus CIRM-BRFM 2984 isolated from oak limbs.</title>
        <authorList>
            <person name="Navarro D."/>
            <person name="Drula E."/>
            <person name="Chaduli D."/>
            <person name="Cazenave R."/>
            <person name="Ahrendt S."/>
            <person name="Wang J."/>
            <person name="Lipzen A."/>
            <person name="Daum C."/>
            <person name="Barry K."/>
            <person name="Grigoriev I.V."/>
            <person name="Favel A."/>
            <person name="Rosso M.N."/>
            <person name="Martin F."/>
        </authorList>
    </citation>
    <scope>NUCLEOTIDE SEQUENCE [LARGE SCALE GENOMIC DNA]</scope>
    <source>
        <strain evidence="2 3">CIRM-BRFM 2984</strain>
    </source>
</reference>
<protein>
    <recommendedName>
        <fullName evidence="1">F-box domain-containing protein</fullName>
    </recommendedName>
</protein>
<dbReference type="Proteomes" id="UP001362999">
    <property type="component" value="Unassembled WGS sequence"/>
</dbReference>
<evidence type="ECO:0000259" key="1">
    <source>
        <dbReference type="Pfam" id="PF12937"/>
    </source>
</evidence>
<dbReference type="EMBL" id="JAWWNJ010000036">
    <property type="protein sequence ID" value="KAK7023040.1"/>
    <property type="molecule type" value="Genomic_DNA"/>
</dbReference>
<dbReference type="SUPFAM" id="SSF81383">
    <property type="entry name" value="F-box domain"/>
    <property type="match status" value="1"/>
</dbReference>
<dbReference type="InterPro" id="IPR001810">
    <property type="entry name" value="F-box_dom"/>
</dbReference>
<keyword evidence="3" id="KW-1185">Reference proteome</keyword>
<evidence type="ECO:0000313" key="2">
    <source>
        <dbReference type="EMBL" id="KAK7023040.1"/>
    </source>
</evidence>
<dbReference type="InterPro" id="IPR036047">
    <property type="entry name" value="F-box-like_dom_sf"/>
</dbReference>
<proteinExistence type="predicted"/>
<gene>
    <name evidence="2" type="ORF">R3P38DRAFT_3270579</name>
</gene>
<dbReference type="Gene3D" id="1.20.1280.50">
    <property type="match status" value="1"/>
</dbReference>
<dbReference type="AlphaFoldDB" id="A0AAW0B9R5"/>
<accession>A0AAW0B9R5</accession>
<organism evidence="2 3">
    <name type="scientific">Favolaschia claudopus</name>
    <dbReference type="NCBI Taxonomy" id="2862362"/>
    <lineage>
        <taxon>Eukaryota</taxon>
        <taxon>Fungi</taxon>
        <taxon>Dikarya</taxon>
        <taxon>Basidiomycota</taxon>
        <taxon>Agaricomycotina</taxon>
        <taxon>Agaricomycetes</taxon>
        <taxon>Agaricomycetidae</taxon>
        <taxon>Agaricales</taxon>
        <taxon>Marasmiineae</taxon>
        <taxon>Mycenaceae</taxon>
        <taxon>Favolaschia</taxon>
    </lineage>
</organism>
<feature type="domain" description="F-box" evidence="1">
    <location>
        <begin position="78"/>
        <end position="123"/>
    </location>
</feature>
<name>A0AAW0B9R5_9AGAR</name>
<dbReference type="Pfam" id="PF12937">
    <property type="entry name" value="F-box-like"/>
    <property type="match status" value="1"/>
</dbReference>
<evidence type="ECO:0000313" key="3">
    <source>
        <dbReference type="Proteomes" id="UP001362999"/>
    </source>
</evidence>
<comment type="caution">
    <text evidence="2">The sequence shown here is derived from an EMBL/GenBank/DDBJ whole genome shotgun (WGS) entry which is preliminary data.</text>
</comment>